<dbReference type="EMBL" id="CP015581">
    <property type="protein sequence ID" value="ARU97993.1"/>
    <property type="molecule type" value="Genomic_DNA"/>
</dbReference>
<dbReference type="AlphaFoldDB" id="A0A1Y0L868"/>
<evidence type="ECO:0000256" key="1">
    <source>
        <dbReference type="SAM" id="SignalP"/>
    </source>
</evidence>
<evidence type="ECO:0000313" key="4">
    <source>
        <dbReference type="Proteomes" id="UP000195729"/>
    </source>
</evidence>
<accession>A0A1Y0L868</accession>
<organism evidence="2 5">
    <name type="scientific">Tatumella citrea</name>
    <name type="common">Pantoea citrea</name>
    <dbReference type="NCBI Taxonomy" id="53336"/>
    <lineage>
        <taxon>Bacteria</taxon>
        <taxon>Pseudomonadati</taxon>
        <taxon>Pseudomonadota</taxon>
        <taxon>Gammaproteobacteria</taxon>
        <taxon>Enterobacterales</taxon>
        <taxon>Erwiniaceae</taxon>
        <taxon>Tatumella</taxon>
    </lineage>
</organism>
<evidence type="ECO:0000313" key="3">
    <source>
        <dbReference type="EMBL" id="ARU97993.1"/>
    </source>
</evidence>
<gene>
    <name evidence="2" type="ORF">A7K98_09300</name>
    <name evidence="3" type="ORF">A7K99_09300</name>
</gene>
<feature type="chain" id="PRO_5013276677" evidence="1">
    <location>
        <begin position="30"/>
        <end position="165"/>
    </location>
</feature>
<dbReference type="OrthoDB" id="9920550at2"/>
<protein>
    <submittedName>
        <fullName evidence="2">Uncharacterized protein</fullName>
    </submittedName>
</protein>
<dbReference type="Proteomes" id="UP000195814">
    <property type="component" value="Chromosome"/>
</dbReference>
<name>A0A1Y0L868_TATCI</name>
<dbReference type="PROSITE" id="PS51257">
    <property type="entry name" value="PROKAR_LIPOPROTEIN"/>
    <property type="match status" value="1"/>
</dbReference>
<proteinExistence type="predicted"/>
<keyword evidence="1" id="KW-0732">Signal</keyword>
<dbReference type="RefSeq" id="WP_087488317.1">
    <property type="nucleotide sequence ID" value="NZ_CP015579.1"/>
</dbReference>
<dbReference type="EMBL" id="CP015579">
    <property type="protein sequence ID" value="ARU93955.1"/>
    <property type="molecule type" value="Genomic_DNA"/>
</dbReference>
<keyword evidence="4" id="KW-1185">Reference proteome</keyword>
<feature type="signal peptide" evidence="1">
    <location>
        <begin position="1"/>
        <end position="29"/>
    </location>
</feature>
<reference evidence="4 5" key="1">
    <citation type="submission" date="2016-05" db="EMBL/GenBank/DDBJ databases">
        <title>Complete genome sequence of two 2,5-diketo-D-glunonic acid producing strain Tatumella citrea.</title>
        <authorList>
            <person name="Duan C."/>
            <person name="Yang J."/>
            <person name="Yang S."/>
        </authorList>
    </citation>
    <scope>NUCLEOTIDE SEQUENCE [LARGE SCALE GENOMIC DNA]</scope>
    <source>
        <strain evidence="3 4">ATCC 39140</strain>
        <strain evidence="2 5">DSM 13699</strain>
    </source>
</reference>
<sequence length="165" mass="17838">MHLTSEKFGNAATLLMLACLTTTPLTALAALPASPAFLGYQLNSRLTLADTDTVMNNNSDTLLTDQNLAHYNGVVFVKSRQAASPFKQPHVLLSDGRIVQVMASDDSLNPAQCQNTLQKEYTRLITSFGPATKQAPELKHWKNSAAGYQLVIQCQAGNLLGTFSL</sequence>
<dbReference type="Proteomes" id="UP000195729">
    <property type="component" value="Chromosome"/>
</dbReference>
<evidence type="ECO:0000313" key="2">
    <source>
        <dbReference type="EMBL" id="ARU93955.1"/>
    </source>
</evidence>
<evidence type="ECO:0000313" key="5">
    <source>
        <dbReference type="Proteomes" id="UP000195814"/>
    </source>
</evidence>
<dbReference type="KEGG" id="tci:A7K98_09300"/>